<accession>A0ABZ1EJY9</accession>
<reference evidence="1 2" key="1">
    <citation type="submission" date="2022-10" db="EMBL/GenBank/DDBJ databases">
        <title>The complete genomes of actinobacterial strains from the NBC collection.</title>
        <authorList>
            <person name="Joergensen T.S."/>
            <person name="Alvarez Arevalo M."/>
            <person name="Sterndorff E.B."/>
            <person name="Faurdal D."/>
            <person name="Vuksanovic O."/>
            <person name="Mourched A.-S."/>
            <person name="Charusanti P."/>
            <person name="Shaw S."/>
            <person name="Blin K."/>
            <person name="Weber T."/>
        </authorList>
    </citation>
    <scope>NUCLEOTIDE SEQUENCE [LARGE SCALE GENOMIC DNA]</scope>
    <source>
        <strain evidence="1 2">NBC 01809</strain>
    </source>
</reference>
<evidence type="ECO:0000313" key="2">
    <source>
        <dbReference type="Proteomes" id="UP001334804"/>
    </source>
</evidence>
<dbReference type="InterPro" id="IPR008767">
    <property type="entry name" value="Phage_SPP1_head-tail_adaptor"/>
</dbReference>
<sequence>MRLSDRVTRVRAALVDVGYGNKARDWDNAPPGVAYPAEVQPLPTSEDIVGEQRVTTRFRVFLPPTADLEATDRIVWDGATYEVDGDVLPWKRRGVLHHLEALLVRVEQGEA</sequence>
<name>A0ABZ1EJY9_9ACTN</name>
<protein>
    <submittedName>
        <fullName evidence="1">Head-tail adaptor protein</fullName>
    </submittedName>
</protein>
<organism evidence="1 2">
    <name type="scientific">Micromonospora peucetia</name>
    <dbReference type="NCBI Taxonomy" id="47871"/>
    <lineage>
        <taxon>Bacteria</taxon>
        <taxon>Bacillati</taxon>
        <taxon>Actinomycetota</taxon>
        <taxon>Actinomycetes</taxon>
        <taxon>Micromonosporales</taxon>
        <taxon>Micromonosporaceae</taxon>
        <taxon>Micromonospora</taxon>
    </lineage>
</organism>
<dbReference type="RefSeq" id="WP_326564553.1">
    <property type="nucleotide sequence ID" value="NZ_CP109071.1"/>
</dbReference>
<dbReference type="Proteomes" id="UP001334804">
    <property type="component" value="Chromosome"/>
</dbReference>
<dbReference type="EMBL" id="CP109071">
    <property type="protein sequence ID" value="WSA34547.1"/>
    <property type="molecule type" value="Genomic_DNA"/>
</dbReference>
<dbReference type="Gene3D" id="2.40.10.270">
    <property type="entry name" value="Bacteriophage SPP1 head-tail adaptor protein"/>
    <property type="match status" value="1"/>
</dbReference>
<keyword evidence="2" id="KW-1185">Reference proteome</keyword>
<gene>
    <name evidence="1" type="ORF">OIE14_11135</name>
</gene>
<evidence type="ECO:0000313" key="1">
    <source>
        <dbReference type="EMBL" id="WSA34547.1"/>
    </source>
</evidence>
<dbReference type="InterPro" id="IPR038666">
    <property type="entry name" value="SSP1_head-tail_sf"/>
</dbReference>
<proteinExistence type="predicted"/>
<dbReference type="Pfam" id="PF05521">
    <property type="entry name" value="Phage_HCP"/>
    <property type="match status" value="1"/>
</dbReference>